<gene>
    <name evidence="1" type="ORF">BWI75_09245</name>
</gene>
<reference evidence="1 2" key="1">
    <citation type="journal article" date="2019" name="Front. Microbiol.">
        <title>Genomic Features for Desiccation Tolerance and Sugar Biosynthesis in the Extremophile Gloeocapsopsis sp. UTEX B3054.</title>
        <authorList>
            <person name="Urrejola C."/>
            <person name="Alcorta J."/>
            <person name="Salas L."/>
            <person name="Vasquez M."/>
            <person name="Polz M.F."/>
            <person name="Vicuna R."/>
            <person name="Diez B."/>
        </authorList>
    </citation>
    <scope>NUCLEOTIDE SEQUENCE [LARGE SCALE GENOMIC DNA]</scope>
    <source>
        <strain evidence="1 2">1H9</strain>
    </source>
</reference>
<dbReference type="Gene3D" id="2.60.120.620">
    <property type="entry name" value="q2cbj1_9rhob like domain"/>
    <property type="match status" value="1"/>
</dbReference>
<proteinExistence type="predicted"/>
<dbReference type="EMBL" id="NAPY01000011">
    <property type="protein sequence ID" value="MUL36529.1"/>
    <property type="molecule type" value="Genomic_DNA"/>
</dbReference>
<dbReference type="Pfam" id="PF05721">
    <property type="entry name" value="PhyH"/>
    <property type="match status" value="1"/>
</dbReference>
<evidence type="ECO:0000313" key="2">
    <source>
        <dbReference type="Proteomes" id="UP000441797"/>
    </source>
</evidence>
<organism evidence="1 2">
    <name type="scientific">Gloeocapsopsis dulcis AAB1 = 1H9</name>
    <dbReference type="NCBI Taxonomy" id="1433147"/>
    <lineage>
        <taxon>Bacteria</taxon>
        <taxon>Bacillati</taxon>
        <taxon>Cyanobacteriota</taxon>
        <taxon>Cyanophyceae</taxon>
        <taxon>Oscillatoriophycideae</taxon>
        <taxon>Chroococcales</taxon>
        <taxon>Chroococcaceae</taxon>
        <taxon>Gloeocapsopsis</taxon>
        <taxon>Gloeocapsopsis dulcis</taxon>
    </lineage>
</organism>
<dbReference type="InterPro" id="IPR008775">
    <property type="entry name" value="Phytyl_CoA_dOase-like"/>
</dbReference>
<dbReference type="AlphaFoldDB" id="A0A6N8FUK0"/>
<evidence type="ECO:0000313" key="1">
    <source>
        <dbReference type="EMBL" id="MUL36529.1"/>
    </source>
</evidence>
<dbReference type="Proteomes" id="UP000441797">
    <property type="component" value="Unassembled WGS sequence"/>
</dbReference>
<evidence type="ECO:0008006" key="3">
    <source>
        <dbReference type="Google" id="ProtNLM"/>
    </source>
</evidence>
<dbReference type="GO" id="GO:0016706">
    <property type="term" value="F:2-oxoglutarate-dependent dioxygenase activity"/>
    <property type="evidence" value="ECO:0007669"/>
    <property type="project" value="UniProtKB-ARBA"/>
</dbReference>
<dbReference type="RefSeq" id="WP_105218762.1">
    <property type="nucleotide sequence ID" value="NZ_CAWNSU010000012.1"/>
</dbReference>
<dbReference type="OrthoDB" id="549482at2"/>
<name>A0A6N8FUK0_9CHRO</name>
<dbReference type="PANTHER" id="PTHR20883:SF48">
    <property type="entry name" value="ECTOINE DIOXYGENASE"/>
    <property type="match status" value="1"/>
</dbReference>
<comment type="caution">
    <text evidence="1">The sequence shown here is derived from an EMBL/GenBank/DDBJ whole genome shotgun (WGS) entry which is preliminary data.</text>
</comment>
<dbReference type="SUPFAM" id="SSF51197">
    <property type="entry name" value="Clavaminate synthase-like"/>
    <property type="match status" value="1"/>
</dbReference>
<keyword evidence="2" id="KW-1185">Reference proteome</keyword>
<dbReference type="GO" id="GO:0005506">
    <property type="term" value="F:iron ion binding"/>
    <property type="evidence" value="ECO:0007669"/>
    <property type="project" value="UniProtKB-ARBA"/>
</dbReference>
<protein>
    <recommendedName>
        <fullName evidence="3">Phytanoyl-CoA dioxygenase</fullName>
    </recommendedName>
</protein>
<accession>A0A6N8FUK0</accession>
<dbReference type="PANTHER" id="PTHR20883">
    <property type="entry name" value="PHYTANOYL-COA DIOXYGENASE DOMAIN CONTAINING 1"/>
    <property type="match status" value="1"/>
</dbReference>
<sequence>MLRRIKRFSQRLQRELSVIKPEIIGMINDRKGYLRQPRNQFTQQGYEVIPEFLDKQECDRLIKVADSYINNHSYVIAGDCYLLCRKDIHDVDLDVQQIMNAQEIDDQLAQLFNSHIIENIFEARTGERVLLRNISIKIDNPDTTSKRGYHTDCVTKTVYKVFIYLTDVNEYGDGPYTVIPGSHLHIYRRLVNYCYGWIKQVLYASRNSRNYKEDIQLLYNDTQAVPLFGKAGTMVISNQQLVHKGWHQQDKSRRYALVCYVIPVKDYHGQRFSFGRIALQQKNVEIISN</sequence>